<evidence type="ECO:0000256" key="10">
    <source>
        <dbReference type="ARBA" id="ARBA00023144"/>
    </source>
</evidence>
<dbReference type="InterPro" id="IPR005850">
    <property type="entry name" value="GalP_Utransf_C"/>
</dbReference>
<keyword evidence="6 15" id="KW-0808">Transferase</keyword>
<name>A0AAW7X890_9GAMM</name>
<comment type="catalytic activity">
    <reaction evidence="1 15">
        <text>alpha-D-galactose 1-phosphate + UDP-alpha-D-glucose = alpha-D-glucose 1-phosphate + UDP-alpha-D-galactose</text>
        <dbReference type="Rhea" id="RHEA:13989"/>
        <dbReference type="ChEBI" id="CHEBI:58336"/>
        <dbReference type="ChEBI" id="CHEBI:58601"/>
        <dbReference type="ChEBI" id="CHEBI:58885"/>
        <dbReference type="ChEBI" id="CHEBI:66914"/>
        <dbReference type="EC" id="2.7.7.12"/>
    </reaction>
</comment>
<dbReference type="PROSITE" id="PS00117">
    <property type="entry name" value="GAL_P_UDP_TRANSF_I"/>
    <property type="match status" value="1"/>
</dbReference>
<feature type="active site" description="Tele-UMP-histidine intermediate" evidence="13">
    <location>
        <position position="170"/>
    </location>
</feature>
<feature type="region of interest" description="Disordered" evidence="16">
    <location>
        <begin position="1"/>
        <end position="52"/>
    </location>
</feature>
<dbReference type="InterPro" id="IPR005849">
    <property type="entry name" value="GalP_Utransf_N"/>
</dbReference>
<organism evidence="19 20">
    <name type="scientific">Saccharophagus degradans</name>
    <dbReference type="NCBI Taxonomy" id="86304"/>
    <lineage>
        <taxon>Bacteria</taxon>
        <taxon>Pseudomonadati</taxon>
        <taxon>Pseudomonadota</taxon>
        <taxon>Gammaproteobacteria</taxon>
        <taxon>Cellvibrionales</taxon>
        <taxon>Cellvibrionaceae</taxon>
        <taxon>Saccharophagus</taxon>
    </lineage>
</organism>
<dbReference type="AlphaFoldDB" id="A0AAW7X890"/>
<evidence type="ECO:0000256" key="8">
    <source>
        <dbReference type="ARBA" id="ARBA00022723"/>
    </source>
</evidence>
<keyword evidence="8 14" id="KW-0479">Metal-binding</keyword>
<gene>
    <name evidence="19" type="ORF">Q4521_15740</name>
</gene>
<dbReference type="PIRSF" id="PIRSF000808">
    <property type="entry name" value="GalT"/>
    <property type="match status" value="1"/>
</dbReference>
<proteinExistence type="inferred from homology"/>
<evidence type="ECO:0000256" key="7">
    <source>
        <dbReference type="ARBA" id="ARBA00022695"/>
    </source>
</evidence>
<evidence type="ECO:0000313" key="20">
    <source>
        <dbReference type="Proteomes" id="UP001169760"/>
    </source>
</evidence>
<dbReference type="Pfam" id="PF01087">
    <property type="entry name" value="GalP_UDP_transf"/>
    <property type="match status" value="1"/>
</dbReference>
<dbReference type="EMBL" id="JAUOPB010000012">
    <property type="protein sequence ID" value="MDO6423936.1"/>
    <property type="molecule type" value="Genomic_DNA"/>
</dbReference>
<comment type="similarity">
    <text evidence="3 15">Belongs to the galactose-1-phosphate uridylyltransferase type 1 family.</text>
</comment>
<reference evidence="19" key="1">
    <citation type="submission" date="2023-07" db="EMBL/GenBank/DDBJ databases">
        <title>Genome content predicts the carbon catabolic preferences of heterotrophic bacteria.</title>
        <authorList>
            <person name="Gralka M."/>
        </authorList>
    </citation>
    <scope>NUCLEOTIDE SEQUENCE</scope>
    <source>
        <strain evidence="19">I3M17_2</strain>
    </source>
</reference>
<dbReference type="GO" id="GO:0008108">
    <property type="term" value="F:UDP-glucose:hexose-1-phosphate uridylyltransferase activity"/>
    <property type="evidence" value="ECO:0007669"/>
    <property type="project" value="UniProtKB-UniRule"/>
</dbReference>
<accession>A0AAW7X890</accession>
<dbReference type="EC" id="2.7.7.12" evidence="4 12"/>
<evidence type="ECO:0000256" key="14">
    <source>
        <dbReference type="PIRSR" id="PIRSR000808-3"/>
    </source>
</evidence>
<dbReference type="InterPro" id="IPR019779">
    <property type="entry name" value="GalP_UDPtransf1_His-AS"/>
</dbReference>
<evidence type="ECO:0000256" key="2">
    <source>
        <dbReference type="ARBA" id="ARBA00004947"/>
    </source>
</evidence>
<dbReference type="RefSeq" id="WP_303493462.1">
    <property type="nucleotide sequence ID" value="NZ_JAUOPB010000012.1"/>
</dbReference>
<dbReference type="NCBIfam" id="TIGR00209">
    <property type="entry name" value="galT_1"/>
    <property type="match status" value="1"/>
</dbReference>
<evidence type="ECO:0000256" key="9">
    <source>
        <dbReference type="ARBA" id="ARBA00022833"/>
    </source>
</evidence>
<sequence length="350" mass="39797">MSSNLAFDPNDHSHRRKNPLTGEWVLVSPHRSKRPWQGQQEPPSTDTAPTHDPDCYLCAGNKRITGEVNPQYSSTFVFTNDFAAVQKESHEAPAATNKGLFVTQPVSGTARVICFSPDHSRSLPLLSIEELNAVVSCWQEQLTELKESCSWVQIFENKGAAMGCSNPHPHGQIWATDQIPTEAEKADKNLKAYFDEHGSNLLLDYVQEELASGERIVDANEDWVALVPYWACWPFETLLLTRKHIKHLDELTEQQKENLSKILKAMLSRYDNLFNCSFPYSMGWHGQPFDGKDNTHWQVHAHFYPPLLRSASVKKFMVGYEMLAEAQRDITPEQAAARLRECSTIHYLEK</sequence>
<dbReference type="FunFam" id="3.30.428.10:FF:000002">
    <property type="entry name" value="Galactose-1-phosphate uridylyltransferase"/>
    <property type="match status" value="1"/>
</dbReference>
<feature type="binding site" evidence="14">
    <location>
        <position position="58"/>
    </location>
    <ligand>
        <name>Zn(2+)</name>
        <dbReference type="ChEBI" id="CHEBI:29105"/>
    </ligand>
</feature>
<dbReference type="InterPro" id="IPR001937">
    <property type="entry name" value="GalP_UDPtransf1"/>
</dbReference>
<dbReference type="CDD" id="cd00608">
    <property type="entry name" value="GalT"/>
    <property type="match status" value="1"/>
</dbReference>
<dbReference type="SUPFAM" id="SSF54197">
    <property type="entry name" value="HIT-like"/>
    <property type="match status" value="2"/>
</dbReference>
<feature type="domain" description="Galactose-1-phosphate uridyl transferase N-terminal" evidence="17">
    <location>
        <begin position="7"/>
        <end position="180"/>
    </location>
</feature>
<dbReference type="GO" id="GO:0008270">
    <property type="term" value="F:zinc ion binding"/>
    <property type="evidence" value="ECO:0007669"/>
    <property type="project" value="InterPro"/>
</dbReference>
<feature type="compositionally biased region" description="Polar residues" evidence="16">
    <location>
        <begin position="37"/>
        <end position="48"/>
    </location>
</feature>
<comment type="caution">
    <text evidence="19">The sequence shown here is derived from an EMBL/GenBank/DDBJ whole genome shotgun (WGS) entry which is preliminary data.</text>
</comment>
<dbReference type="GO" id="GO:0033499">
    <property type="term" value="P:galactose catabolic process via UDP-galactose, Leloir pathway"/>
    <property type="evidence" value="ECO:0007669"/>
    <property type="project" value="TreeGrafter"/>
</dbReference>
<comment type="pathway">
    <text evidence="2 15">Carbohydrate metabolism; galactose metabolism.</text>
</comment>
<evidence type="ECO:0000256" key="5">
    <source>
        <dbReference type="ARBA" id="ARBA00016340"/>
    </source>
</evidence>
<evidence type="ECO:0000256" key="1">
    <source>
        <dbReference type="ARBA" id="ARBA00001107"/>
    </source>
</evidence>
<feature type="binding site" evidence="14">
    <location>
        <position position="119"/>
    </location>
    <ligand>
        <name>Zn(2+)</name>
        <dbReference type="ChEBI" id="CHEBI:29105"/>
    </ligand>
</feature>
<evidence type="ECO:0000256" key="15">
    <source>
        <dbReference type="RuleBase" id="RU000506"/>
    </source>
</evidence>
<dbReference type="Proteomes" id="UP001169760">
    <property type="component" value="Unassembled WGS sequence"/>
</dbReference>
<evidence type="ECO:0000256" key="11">
    <source>
        <dbReference type="ARBA" id="ARBA00023277"/>
    </source>
</evidence>
<dbReference type="Gene3D" id="3.30.428.10">
    <property type="entry name" value="HIT-like"/>
    <property type="match status" value="2"/>
</dbReference>
<evidence type="ECO:0000256" key="6">
    <source>
        <dbReference type="ARBA" id="ARBA00022679"/>
    </source>
</evidence>
<evidence type="ECO:0000256" key="3">
    <source>
        <dbReference type="ARBA" id="ARBA00010951"/>
    </source>
</evidence>
<feature type="binding site" evidence="14">
    <location>
        <position position="55"/>
    </location>
    <ligand>
        <name>Zn(2+)</name>
        <dbReference type="ChEBI" id="CHEBI:29105"/>
    </ligand>
</feature>
<evidence type="ECO:0000256" key="16">
    <source>
        <dbReference type="SAM" id="MobiDB-lite"/>
    </source>
</evidence>
<keyword evidence="9 14" id="KW-0862">Zinc</keyword>
<dbReference type="InterPro" id="IPR036265">
    <property type="entry name" value="HIT-like_sf"/>
</dbReference>
<evidence type="ECO:0000259" key="17">
    <source>
        <dbReference type="Pfam" id="PF01087"/>
    </source>
</evidence>
<keyword evidence="10 15" id="KW-0299">Galactose metabolism</keyword>
<dbReference type="Pfam" id="PF02744">
    <property type="entry name" value="GalP_UDP_tr_C"/>
    <property type="match status" value="1"/>
</dbReference>
<evidence type="ECO:0000256" key="4">
    <source>
        <dbReference type="ARBA" id="ARBA00012384"/>
    </source>
</evidence>
<evidence type="ECO:0000313" key="19">
    <source>
        <dbReference type="EMBL" id="MDO6423936.1"/>
    </source>
</evidence>
<keyword evidence="11 15" id="KW-0119">Carbohydrate metabolism</keyword>
<dbReference type="PANTHER" id="PTHR11943:SF1">
    <property type="entry name" value="GALACTOSE-1-PHOSPHATE URIDYLYLTRANSFERASE"/>
    <property type="match status" value="1"/>
</dbReference>
<keyword evidence="7 15" id="KW-0548">Nucleotidyltransferase</keyword>
<dbReference type="PANTHER" id="PTHR11943">
    <property type="entry name" value="GALACTOSE-1-PHOSPHATE URIDYLYLTRANSFERASE"/>
    <property type="match status" value="1"/>
</dbReference>
<dbReference type="NCBIfam" id="NF008724">
    <property type="entry name" value="PRK11720.1"/>
    <property type="match status" value="1"/>
</dbReference>
<dbReference type="FunFam" id="3.30.428.10:FF:000001">
    <property type="entry name" value="Galactose-1-phosphate uridylyltransferase"/>
    <property type="match status" value="1"/>
</dbReference>
<dbReference type="GO" id="GO:0005737">
    <property type="term" value="C:cytoplasm"/>
    <property type="evidence" value="ECO:0007669"/>
    <property type="project" value="TreeGrafter"/>
</dbReference>
<evidence type="ECO:0000256" key="12">
    <source>
        <dbReference type="NCBIfam" id="TIGR00209"/>
    </source>
</evidence>
<protein>
    <recommendedName>
        <fullName evidence="5 12">Galactose-1-phosphate uridylyltransferase</fullName>
        <ecNumber evidence="4 12">2.7.7.12</ecNumber>
    </recommendedName>
</protein>
<feature type="binding site" evidence="14">
    <location>
        <position position="168"/>
    </location>
    <ligand>
        <name>Zn(2+)</name>
        <dbReference type="ChEBI" id="CHEBI:29105"/>
    </ligand>
</feature>
<evidence type="ECO:0000256" key="13">
    <source>
        <dbReference type="PIRSR" id="PIRSR000808-1"/>
    </source>
</evidence>
<evidence type="ECO:0000259" key="18">
    <source>
        <dbReference type="Pfam" id="PF02744"/>
    </source>
</evidence>
<comment type="cofactor">
    <cofactor evidence="14">
        <name>Zn(2+)</name>
        <dbReference type="ChEBI" id="CHEBI:29105"/>
    </cofactor>
    <text evidence="14">Binds 1 zinc ion per subunit.</text>
</comment>
<feature type="domain" description="Galactose-1-phosphate uridyl transferase C-terminal" evidence="18">
    <location>
        <begin position="188"/>
        <end position="349"/>
    </location>
</feature>